<evidence type="ECO:0000256" key="2">
    <source>
        <dbReference type="ARBA" id="ARBA00011738"/>
    </source>
</evidence>
<dbReference type="PROSITE" id="PS00801">
    <property type="entry name" value="TRANSKETOLASE_1"/>
    <property type="match status" value="1"/>
</dbReference>
<feature type="binding site" evidence="12">
    <location>
        <position position="491"/>
    </location>
    <ligand>
        <name>substrate</name>
    </ligand>
</feature>
<dbReference type="Proteomes" id="UP001142372">
    <property type="component" value="Unassembled WGS sequence"/>
</dbReference>
<comment type="function">
    <text evidence="16">Catalyzes the transfer of a two-carbon ketol group from a ketose donor to an aldose acceptor, via a covalent intermediate with the cofactor thiamine pyrophosphate.</text>
</comment>
<evidence type="ECO:0000256" key="5">
    <source>
        <dbReference type="ARBA" id="ARBA00022679"/>
    </source>
</evidence>
<dbReference type="AlphaFoldDB" id="A0A9W6HCU7"/>
<comment type="catalytic activity">
    <reaction evidence="9 16">
        <text>D-sedoheptulose 7-phosphate + D-glyceraldehyde 3-phosphate = aldehydo-D-ribose 5-phosphate + D-xylulose 5-phosphate</text>
        <dbReference type="Rhea" id="RHEA:10508"/>
        <dbReference type="ChEBI" id="CHEBI:57483"/>
        <dbReference type="ChEBI" id="CHEBI:57737"/>
        <dbReference type="ChEBI" id="CHEBI:58273"/>
        <dbReference type="ChEBI" id="CHEBI:59776"/>
        <dbReference type="EC" id="2.2.1.1"/>
    </reaction>
</comment>
<dbReference type="NCBIfam" id="TIGR00232">
    <property type="entry name" value="tktlase_bact"/>
    <property type="match status" value="1"/>
</dbReference>
<feature type="binding site" evidence="12">
    <location>
        <position position="32"/>
    </location>
    <ligand>
        <name>substrate</name>
    </ligand>
</feature>
<dbReference type="InterPro" id="IPR009014">
    <property type="entry name" value="Transketo_C/PFOR_II"/>
</dbReference>
<feature type="binding site" evidence="13">
    <location>
        <position position="194"/>
    </location>
    <ligand>
        <name>thiamine diphosphate</name>
        <dbReference type="ChEBI" id="CHEBI:58937"/>
    </ligand>
</feature>
<feature type="binding site" evidence="13">
    <location>
        <position position="165"/>
    </location>
    <ligand>
        <name>thiamine diphosphate</name>
        <dbReference type="ChEBI" id="CHEBI:58937"/>
    </ligand>
</feature>
<dbReference type="SUPFAM" id="SSF52518">
    <property type="entry name" value="Thiamin diphosphate-binding fold (THDP-binding)"/>
    <property type="match status" value="2"/>
</dbReference>
<evidence type="ECO:0000256" key="8">
    <source>
        <dbReference type="ARBA" id="ARBA00023052"/>
    </source>
</evidence>
<dbReference type="Pfam" id="PF02779">
    <property type="entry name" value="Transket_pyr"/>
    <property type="match status" value="1"/>
</dbReference>
<dbReference type="CDD" id="cd02012">
    <property type="entry name" value="TPP_TK"/>
    <property type="match status" value="1"/>
</dbReference>
<dbReference type="GO" id="GO:0005829">
    <property type="term" value="C:cytosol"/>
    <property type="evidence" value="ECO:0007669"/>
    <property type="project" value="TreeGrafter"/>
</dbReference>
<dbReference type="EMBL" id="BSEN01000015">
    <property type="protein sequence ID" value="GLJ78139.1"/>
    <property type="molecule type" value="Genomic_DNA"/>
</dbReference>
<dbReference type="EC" id="2.2.1.1" evidence="3 10"/>
<dbReference type="GO" id="GO:0004802">
    <property type="term" value="F:transketolase activity"/>
    <property type="evidence" value="ECO:0007669"/>
    <property type="project" value="UniProtKB-UniRule"/>
</dbReference>
<dbReference type="InterPro" id="IPR029061">
    <property type="entry name" value="THDP-binding"/>
</dbReference>
<gene>
    <name evidence="18" type="ORF">GCM10017584_37130</name>
</gene>
<evidence type="ECO:0000256" key="7">
    <source>
        <dbReference type="ARBA" id="ARBA00022842"/>
    </source>
</evidence>
<comment type="caution">
    <text evidence="18">The sequence shown here is derived from an EMBL/GenBank/DDBJ whole genome shotgun (WGS) entry which is preliminary data.</text>
</comment>
<dbReference type="GO" id="GO:0000287">
    <property type="term" value="F:magnesium ion binding"/>
    <property type="evidence" value="ECO:0007669"/>
    <property type="project" value="UniProtKB-ARBA"/>
</dbReference>
<keyword evidence="19" id="KW-1185">Reference proteome</keyword>
<dbReference type="GO" id="GO:0006098">
    <property type="term" value="P:pentose-phosphate shunt"/>
    <property type="evidence" value="ECO:0007669"/>
    <property type="project" value="TreeGrafter"/>
</dbReference>
<dbReference type="FunFam" id="3.40.50.970:FF:000003">
    <property type="entry name" value="Transketolase"/>
    <property type="match status" value="1"/>
</dbReference>
<keyword evidence="8 13" id="KW-0786">Thiamine pyrophosphate</keyword>
<feature type="binding site" evidence="12">
    <location>
        <position position="483"/>
    </location>
    <ligand>
        <name>substrate</name>
    </ligand>
</feature>
<dbReference type="SMART" id="SM00861">
    <property type="entry name" value="Transket_pyr"/>
    <property type="match status" value="1"/>
</dbReference>
<feature type="active site" description="Proton donor" evidence="11">
    <location>
        <position position="433"/>
    </location>
</feature>
<keyword evidence="7 14" id="KW-0460">Magnesium</keyword>
<reference evidence="18" key="2">
    <citation type="submission" date="2023-01" db="EMBL/GenBank/DDBJ databases">
        <authorList>
            <person name="Sun Q."/>
            <person name="Evtushenko L."/>
        </authorList>
    </citation>
    <scope>NUCLEOTIDE SEQUENCE</scope>
    <source>
        <strain evidence="18">VKM Ac-1401</strain>
    </source>
</reference>
<dbReference type="InterPro" id="IPR020826">
    <property type="entry name" value="Transketolase_BS"/>
</dbReference>
<dbReference type="Pfam" id="PF22613">
    <property type="entry name" value="Transketolase_C_1"/>
    <property type="match status" value="1"/>
</dbReference>
<evidence type="ECO:0000256" key="3">
    <source>
        <dbReference type="ARBA" id="ARBA00013152"/>
    </source>
</evidence>
<dbReference type="PANTHER" id="PTHR43522:SF2">
    <property type="entry name" value="TRANSKETOLASE 1-RELATED"/>
    <property type="match status" value="1"/>
</dbReference>
<evidence type="ECO:0000256" key="14">
    <source>
        <dbReference type="PIRSR" id="PIRSR605478-4"/>
    </source>
</evidence>
<feature type="binding site" evidence="14">
    <location>
        <position position="196"/>
    </location>
    <ligand>
        <name>Mg(2+)</name>
        <dbReference type="ChEBI" id="CHEBI:18420"/>
    </ligand>
</feature>
<dbReference type="Gene3D" id="3.40.50.920">
    <property type="match status" value="1"/>
</dbReference>
<evidence type="ECO:0000256" key="11">
    <source>
        <dbReference type="PIRSR" id="PIRSR605478-1"/>
    </source>
</evidence>
<dbReference type="FunFam" id="3.40.50.970:FF:000004">
    <property type="entry name" value="Transketolase"/>
    <property type="match status" value="1"/>
</dbReference>
<evidence type="ECO:0000256" key="13">
    <source>
        <dbReference type="PIRSR" id="PIRSR605478-3"/>
    </source>
</evidence>
<dbReference type="Pfam" id="PF00456">
    <property type="entry name" value="Transketolase_N"/>
    <property type="match status" value="1"/>
</dbReference>
<feature type="binding site" evidence="12">
    <location>
        <position position="397"/>
    </location>
    <ligand>
        <name>substrate</name>
    </ligand>
</feature>
<evidence type="ECO:0000259" key="17">
    <source>
        <dbReference type="SMART" id="SM00861"/>
    </source>
</evidence>
<feature type="binding site" evidence="12">
    <location>
        <position position="542"/>
    </location>
    <ligand>
        <name>substrate</name>
    </ligand>
</feature>
<dbReference type="FunFam" id="3.40.50.920:FF:000003">
    <property type="entry name" value="Transketolase"/>
    <property type="match status" value="1"/>
</dbReference>
<name>A0A9W6HCU7_9MICO</name>
<evidence type="ECO:0000256" key="4">
    <source>
        <dbReference type="ARBA" id="ARBA00016662"/>
    </source>
</evidence>
<reference evidence="18" key="1">
    <citation type="journal article" date="2014" name="Int. J. Syst. Evol. Microbiol.">
        <title>Complete genome sequence of Corynebacterium casei LMG S-19264T (=DSM 44701T), isolated from a smear-ripened cheese.</title>
        <authorList>
            <consortium name="US DOE Joint Genome Institute (JGI-PGF)"/>
            <person name="Walter F."/>
            <person name="Albersmeier A."/>
            <person name="Kalinowski J."/>
            <person name="Ruckert C."/>
        </authorList>
    </citation>
    <scope>NUCLEOTIDE SEQUENCE</scope>
    <source>
        <strain evidence="18">VKM Ac-1401</strain>
    </source>
</reference>
<comment type="similarity">
    <text evidence="1 16">Belongs to the transketolase family.</text>
</comment>
<organism evidence="18 19">
    <name type="scientific">Leifsonia poae</name>
    <dbReference type="NCBI Taxonomy" id="110933"/>
    <lineage>
        <taxon>Bacteria</taxon>
        <taxon>Bacillati</taxon>
        <taxon>Actinomycetota</taxon>
        <taxon>Actinomycetes</taxon>
        <taxon>Micrococcales</taxon>
        <taxon>Microbacteriaceae</taxon>
        <taxon>Leifsonia</taxon>
    </lineage>
</organism>
<evidence type="ECO:0000313" key="18">
    <source>
        <dbReference type="EMBL" id="GLJ78139.1"/>
    </source>
</evidence>
<feature type="binding site" evidence="13">
    <location>
        <position position="276"/>
    </location>
    <ligand>
        <name>thiamine diphosphate</name>
        <dbReference type="ChEBI" id="CHEBI:58937"/>
    </ligand>
</feature>
<keyword evidence="16" id="KW-0106">Calcium</keyword>
<feature type="binding site" evidence="12">
    <location>
        <position position="370"/>
    </location>
    <ligand>
        <name>substrate</name>
    </ligand>
</feature>
<comment type="cofactor">
    <cofactor evidence="14">
        <name>Mg(2+)</name>
        <dbReference type="ChEBI" id="CHEBI:18420"/>
    </cofactor>
    <text evidence="14">Binds 1 Mg(2+) ion per subunit. Can also utilize other divalent metal cations, such as Ca(2+), Mn(2+) and Co(2+).</text>
</comment>
<evidence type="ECO:0000256" key="16">
    <source>
        <dbReference type="RuleBase" id="RU004996"/>
    </source>
</evidence>
<dbReference type="SUPFAM" id="SSF52922">
    <property type="entry name" value="TK C-terminal domain-like"/>
    <property type="match status" value="1"/>
</dbReference>
<keyword evidence="6 14" id="KW-0479">Metal-binding</keyword>
<feature type="site" description="Important for catalytic activity" evidence="15">
    <location>
        <position position="276"/>
    </location>
</feature>
<keyword evidence="5 16" id="KW-0808">Transferase</keyword>
<comment type="cofactor">
    <cofactor evidence="13">
        <name>thiamine diphosphate</name>
        <dbReference type="ChEBI" id="CHEBI:58937"/>
    </cofactor>
    <text evidence="13">Binds 1 thiamine pyrophosphate per subunit. During the reaction, the substrate forms a covalent intermediate with the cofactor.</text>
</comment>
<feature type="binding site" evidence="14">
    <location>
        <position position="194"/>
    </location>
    <ligand>
        <name>Mg(2+)</name>
        <dbReference type="ChEBI" id="CHEBI:18420"/>
    </ligand>
</feature>
<evidence type="ECO:0000256" key="12">
    <source>
        <dbReference type="PIRSR" id="PIRSR605478-2"/>
    </source>
</evidence>
<dbReference type="InterPro" id="IPR005478">
    <property type="entry name" value="Transketolase_bac-like"/>
</dbReference>
<protein>
    <recommendedName>
        <fullName evidence="4 10">Transketolase</fullName>
        <ecNumber evidence="3 10">2.2.1.1</ecNumber>
    </recommendedName>
</protein>
<dbReference type="InterPro" id="IPR033247">
    <property type="entry name" value="Transketolase_fam"/>
</dbReference>
<comment type="cofactor">
    <cofactor evidence="16">
        <name>Mg(2+)</name>
        <dbReference type="ChEBI" id="CHEBI:18420"/>
    </cofactor>
    <cofactor evidence="16">
        <name>Ca(2+)</name>
        <dbReference type="ChEBI" id="CHEBI:29108"/>
    </cofactor>
    <cofactor evidence="16">
        <name>Mn(2+)</name>
        <dbReference type="ChEBI" id="CHEBI:29035"/>
    </cofactor>
    <cofactor evidence="16">
        <name>Co(2+)</name>
        <dbReference type="ChEBI" id="CHEBI:48828"/>
    </cofactor>
    <text evidence="16">Binds 1 Mg(2+) ion per subunit. Can also utilize other divalent metal cations, such as Ca(2+), Mn(2+) and Co(2+).</text>
</comment>
<feature type="binding site" evidence="12">
    <location>
        <position position="276"/>
    </location>
    <ligand>
        <name>substrate</name>
    </ligand>
</feature>
<sequence>MAALQWDPIDNKAVDTARVLAADAVEKVGNGHPGTAMSLAPAAYLLFQKVMRRDPHDQHWLGRDRFILSAGHSSLTQYIQLYFGGYGLELDDLEKLRTWGSLTPGHPEYGHTDGVEITTGPLGQGISSAVGFAYASRFERGLFDPEADQGTSPFDHFVYVIAGDGDLQEGVSSEASSLAGHQQLGNLIAIYDSNQISIEDDTNIAFTEDVKARYEAYHWHVQVVDWKKTGVYTEDVRELNDAIVAAQGVTDKPSLIILKTIIGWPAPKKQNTGKIHGSALGADELRAVKEVLGFDPEKTFQVDPEVIEHTRKAIERGAEQRAEWTVAFDAWAAANPERKLLLDRLLTGELPEGVEAALPVFEAGKDVSTRAASGKVLNALGPVIPELWGGSADLAESNNTTIEGAASFVPTEHSTHEWTGNPYGRVLHFGIREHAMAAILNGIVLHGPTRAFGGTFLIFSDYMRPAVRLAALMKAPSIFVWTHDSVALGEDGPTHQPIEQLSALRAIPQLDVVRPGDANEVAYAWKTILERRKGPAGIALTRQNIPVFERGDGDATGDTFASAKNVVKGAYVLAEAPGGTPDVLLIATGSELQIAVDAREVLKGEGINARVVSAPSLEWFEEQSDEYKESVLPSAVKARVSIEAGLALSWRKYVGDHGRSVSIEHFGASADYKTLFREFGMTTEHAVAAVKESLASL</sequence>
<dbReference type="CDD" id="cd07033">
    <property type="entry name" value="TPP_PYR_DXS_TK_like"/>
    <property type="match status" value="1"/>
</dbReference>
<feature type="binding site" evidence="13">
    <location>
        <position position="459"/>
    </location>
    <ligand>
        <name>thiamine diphosphate</name>
        <dbReference type="ChEBI" id="CHEBI:58937"/>
    </ligand>
</feature>
<evidence type="ECO:0000256" key="9">
    <source>
        <dbReference type="ARBA" id="ARBA00049473"/>
    </source>
</evidence>
<feature type="binding site" evidence="13">
    <location>
        <position position="72"/>
    </location>
    <ligand>
        <name>thiamine diphosphate</name>
        <dbReference type="ChEBI" id="CHEBI:58937"/>
    </ligand>
</feature>
<evidence type="ECO:0000256" key="10">
    <source>
        <dbReference type="NCBIfam" id="TIGR00232"/>
    </source>
</evidence>
<feature type="domain" description="Transketolase-like pyrimidine-binding" evidence="17">
    <location>
        <begin position="367"/>
        <end position="547"/>
    </location>
</feature>
<feature type="binding site" evidence="14">
    <location>
        <position position="164"/>
    </location>
    <ligand>
        <name>Mg(2+)</name>
        <dbReference type="ChEBI" id="CHEBI:18420"/>
    </ligand>
</feature>
<evidence type="ECO:0000256" key="15">
    <source>
        <dbReference type="PIRSR" id="PIRSR605478-5"/>
    </source>
</evidence>
<feature type="site" description="Important for catalytic activity" evidence="15">
    <location>
        <position position="32"/>
    </location>
</feature>
<dbReference type="InterPro" id="IPR055152">
    <property type="entry name" value="Transketolase-like_C_2"/>
</dbReference>
<dbReference type="InterPro" id="IPR005475">
    <property type="entry name" value="Transketolase-like_Pyr-bd"/>
</dbReference>
<dbReference type="Gene3D" id="3.40.50.970">
    <property type="match status" value="2"/>
</dbReference>
<dbReference type="InterPro" id="IPR005474">
    <property type="entry name" value="Transketolase_N"/>
</dbReference>
<dbReference type="RefSeq" id="WP_271178729.1">
    <property type="nucleotide sequence ID" value="NZ_BAAAJO010000003.1"/>
</dbReference>
<evidence type="ECO:0000256" key="1">
    <source>
        <dbReference type="ARBA" id="ARBA00007131"/>
    </source>
</evidence>
<feature type="binding site" evidence="12">
    <location>
        <position position="495"/>
    </location>
    <ligand>
        <name>substrate</name>
    </ligand>
</feature>
<comment type="subunit">
    <text evidence="2 16">Homodimer.</text>
</comment>
<dbReference type="PROSITE" id="PS00802">
    <property type="entry name" value="TRANSKETOLASE_2"/>
    <property type="match status" value="1"/>
</dbReference>
<dbReference type="PANTHER" id="PTHR43522">
    <property type="entry name" value="TRANSKETOLASE"/>
    <property type="match status" value="1"/>
</dbReference>
<accession>A0A9W6HCU7</accession>
<evidence type="ECO:0000256" key="6">
    <source>
        <dbReference type="ARBA" id="ARBA00022723"/>
    </source>
</evidence>
<feature type="binding site" evidence="13">
    <location>
        <begin position="120"/>
        <end position="122"/>
    </location>
    <ligand>
        <name>thiamine diphosphate</name>
        <dbReference type="ChEBI" id="CHEBI:58937"/>
    </ligand>
</feature>
<evidence type="ECO:0000313" key="19">
    <source>
        <dbReference type="Proteomes" id="UP001142372"/>
    </source>
</evidence>
<proteinExistence type="inferred from homology"/>
<dbReference type="InterPro" id="IPR049557">
    <property type="entry name" value="Transketolase_CS"/>
</dbReference>